<dbReference type="HOGENOM" id="CLU_1409307_0_0_1"/>
<dbReference type="OrthoDB" id="3330528at2759"/>
<reference evidence="1 2" key="1">
    <citation type="journal article" date="2011" name="PLoS Pathog.">
        <title>Endophytic Life Strategies Decoded by Genome and Transcriptome Analyses of the Mutualistic Root Symbiont Piriformospora indica.</title>
        <authorList>
            <person name="Zuccaro A."/>
            <person name="Lahrmann U."/>
            <person name="Guldener U."/>
            <person name="Langen G."/>
            <person name="Pfiffi S."/>
            <person name="Biedenkopf D."/>
            <person name="Wong P."/>
            <person name="Samans B."/>
            <person name="Grimm C."/>
            <person name="Basiewicz M."/>
            <person name="Murat C."/>
            <person name="Martin F."/>
            <person name="Kogel K.H."/>
        </authorList>
    </citation>
    <scope>NUCLEOTIDE SEQUENCE [LARGE SCALE GENOMIC DNA]</scope>
    <source>
        <strain evidence="1 2">DSM 11827</strain>
    </source>
</reference>
<dbReference type="InParanoid" id="G4U1V2"/>
<dbReference type="EMBL" id="CAFZ01001712">
    <property type="protein sequence ID" value="CCA77545.1"/>
    <property type="molecule type" value="Genomic_DNA"/>
</dbReference>
<organism evidence="1 2">
    <name type="scientific">Serendipita indica (strain DSM 11827)</name>
    <name type="common">Root endophyte fungus</name>
    <name type="synonym">Piriformospora indica</name>
    <dbReference type="NCBI Taxonomy" id="1109443"/>
    <lineage>
        <taxon>Eukaryota</taxon>
        <taxon>Fungi</taxon>
        <taxon>Dikarya</taxon>
        <taxon>Basidiomycota</taxon>
        <taxon>Agaricomycotina</taxon>
        <taxon>Agaricomycetes</taxon>
        <taxon>Sebacinales</taxon>
        <taxon>Serendipitaceae</taxon>
        <taxon>Serendipita</taxon>
    </lineage>
</organism>
<name>G4U1V2_SERID</name>
<evidence type="ECO:0000313" key="1">
    <source>
        <dbReference type="EMBL" id="CCA77545.1"/>
    </source>
</evidence>
<dbReference type="Proteomes" id="UP000007148">
    <property type="component" value="Unassembled WGS sequence"/>
</dbReference>
<accession>G4U1V2</accession>
<dbReference type="AlphaFoldDB" id="G4U1V2"/>
<gene>
    <name evidence="1" type="ORF">PIIN_11522</name>
</gene>
<comment type="caution">
    <text evidence="1">The sequence shown here is derived from an EMBL/GenBank/DDBJ whole genome shotgun (WGS) entry which is preliminary data.</text>
</comment>
<sequence>MFDNLTTLILEHPDELGDVVELPKLQDLMLRSRGLDVQKWHCPSLQRLALVYTYEIDSPFALDAQSIKVSSRLLSLIVYNCQPTVDETFWEMHPSLVHLGSSKLDYRHPPPRTHPLSHVSVIYPSLSKGTSAGFRSLINSGHPLKSVRYCPLQKCPVDNEWKELYWHVQYLEILGPLIPTEVVSAVGDLHPFV</sequence>
<dbReference type="SUPFAM" id="SSF52047">
    <property type="entry name" value="RNI-like"/>
    <property type="match status" value="1"/>
</dbReference>
<protein>
    <submittedName>
        <fullName evidence="1">Uncharacterized protein</fullName>
    </submittedName>
</protein>
<keyword evidence="2" id="KW-1185">Reference proteome</keyword>
<evidence type="ECO:0000313" key="2">
    <source>
        <dbReference type="Proteomes" id="UP000007148"/>
    </source>
</evidence>
<proteinExistence type="predicted"/>